<evidence type="ECO:0000313" key="1">
    <source>
        <dbReference type="EMBL" id="KAF6495865.1"/>
    </source>
</evidence>
<reference evidence="1 2" key="1">
    <citation type="journal article" date="2020" name="Nature">
        <title>Six reference-quality genomes reveal evolution of bat adaptations.</title>
        <authorList>
            <person name="Jebb D."/>
            <person name="Huang Z."/>
            <person name="Pippel M."/>
            <person name="Hughes G.M."/>
            <person name="Lavrichenko K."/>
            <person name="Devanna P."/>
            <person name="Winkler S."/>
            <person name="Jermiin L.S."/>
            <person name="Skirmuntt E.C."/>
            <person name="Katzourakis A."/>
            <person name="Burkitt-Gray L."/>
            <person name="Ray D.A."/>
            <person name="Sullivan K.A.M."/>
            <person name="Roscito J.G."/>
            <person name="Kirilenko B.M."/>
            <person name="Davalos L.M."/>
            <person name="Corthals A.P."/>
            <person name="Power M.L."/>
            <person name="Jones G."/>
            <person name="Ransome R.D."/>
            <person name="Dechmann D.K.N."/>
            <person name="Locatelli A.G."/>
            <person name="Puechmaille S.J."/>
            <person name="Fedrigo O."/>
            <person name="Jarvis E.D."/>
            <person name="Hiller M."/>
            <person name="Vernes S.C."/>
            <person name="Myers E.W."/>
            <person name="Teeling E.C."/>
        </authorList>
    </citation>
    <scope>NUCLEOTIDE SEQUENCE [LARGE SCALE GENOMIC DNA]</scope>
    <source>
        <strain evidence="1">MRouAeg1</strain>
        <tissue evidence="1">Muscle</tissue>
    </source>
</reference>
<comment type="caution">
    <text evidence="1">The sequence shown here is derived from an EMBL/GenBank/DDBJ whole genome shotgun (WGS) entry which is preliminary data.</text>
</comment>
<protein>
    <submittedName>
        <fullName evidence="1">Uncharacterized protein</fullName>
    </submittedName>
</protein>
<sequence length="127" mass="13925">MSLAPLNTGGNERATSEGYCRDSVGSSLESAFCASGSVERSAGGAVLALTYALPVPHDEAFAYPLTVLEFLRRAHWKRRLEIRKGFLSWVEPRQNYQGVSSGAPAHSHVCDRADWSSLIQQIHKKAH</sequence>
<dbReference type="Proteomes" id="UP000593571">
    <property type="component" value="Unassembled WGS sequence"/>
</dbReference>
<evidence type="ECO:0000313" key="2">
    <source>
        <dbReference type="Proteomes" id="UP000593571"/>
    </source>
</evidence>
<dbReference type="AlphaFoldDB" id="A0A7J8JHQ9"/>
<keyword evidence="2" id="KW-1185">Reference proteome</keyword>
<proteinExistence type="predicted"/>
<name>A0A7J8JHQ9_ROUAE</name>
<dbReference type="EMBL" id="JACASE010000002">
    <property type="protein sequence ID" value="KAF6495865.1"/>
    <property type="molecule type" value="Genomic_DNA"/>
</dbReference>
<gene>
    <name evidence="1" type="ORF">HJG63_010200</name>
</gene>
<organism evidence="1 2">
    <name type="scientific">Rousettus aegyptiacus</name>
    <name type="common">Egyptian fruit bat</name>
    <name type="synonym">Pteropus aegyptiacus</name>
    <dbReference type="NCBI Taxonomy" id="9407"/>
    <lineage>
        <taxon>Eukaryota</taxon>
        <taxon>Metazoa</taxon>
        <taxon>Chordata</taxon>
        <taxon>Craniata</taxon>
        <taxon>Vertebrata</taxon>
        <taxon>Euteleostomi</taxon>
        <taxon>Mammalia</taxon>
        <taxon>Eutheria</taxon>
        <taxon>Laurasiatheria</taxon>
        <taxon>Chiroptera</taxon>
        <taxon>Yinpterochiroptera</taxon>
        <taxon>Pteropodoidea</taxon>
        <taxon>Pteropodidae</taxon>
        <taxon>Rousettinae</taxon>
        <taxon>Rousettus</taxon>
    </lineage>
</organism>
<accession>A0A7J8JHQ9</accession>